<dbReference type="Gene3D" id="3.90.76.10">
    <property type="entry name" value="Dipeptide-binding Protein, Domain 1"/>
    <property type="match status" value="1"/>
</dbReference>
<dbReference type="PANTHER" id="PTHR30290">
    <property type="entry name" value="PERIPLASMIC BINDING COMPONENT OF ABC TRANSPORTER"/>
    <property type="match status" value="1"/>
</dbReference>
<dbReference type="Pfam" id="PF00496">
    <property type="entry name" value="SBP_bac_5"/>
    <property type="match status" value="1"/>
</dbReference>
<gene>
    <name evidence="7" type="ORF">QR721_11570</name>
</gene>
<accession>A0ABY9KTW9</accession>
<keyword evidence="4 5" id="KW-0732">Signal</keyword>
<keyword evidence="8" id="KW-1185">Reference proteome</keyword>
<organism evidence="7 8">
    <name type="scientific">Aciduricibacillus chroicocephali</name>
    <dbReference type="NCBI Taxonomy" id="3054939"/>
    <lineage>
        <taxon>Bacteria</taxon>
        <taxon>Bacillati</taxon>
        <taxon>Bacillota</taxon>
        <taxon>Bacilli</taxon>
        <taxon>Bacillales</taxon>
        <taxon>Bacillaceae</taxon>
        <taxon>Aciduricibacillus</taxon>
    </lineage>
</organism>
<dbReference type="InterPro" id="IPR000914">
    <property type="entry name" value="SBP_5_dom"/>
</dbReference>
<dbReference type="InterPro" id="IPR030678">
    <property type="entry name" value="Peptide/Ni-bd"/>
</dbReference>
<evidence type="ECO:0000256" key="2">
    <source>
        <dbReference type="ARBA" id="ARBA00005695"/>
    </source>
</evidence>
<dbReference type="Gene3D" id="3.40.190.10">
    <property type="entry name" value="Periplasmic binding protein-like II"/>
    <property type="match status" value="1"/>
</dbReference>
<dbReference type="RefSeq" id="WP_348027118.1">
    <property type="nucleotide sequence ID" value="NZ_CP129113.1"/>
</dbReference>
<evidence type="ECO:0000313" key="7">
    <source>
        <dbReference type="EMBL" id="WLV24268.1"/>
    </source>
</evidence>
<feature type="domain" description="Solute-binding protein family 5" evidence="6">
    <location>
        <begin position="84"/>
        <end position="475"/>
    </location>
</feature>
<dbReference type="CDD" id="cd08504">
    <property type="entry name" value="PBP2_OppA"/>
    <property type="match status" value="1"/>
</dbReference>
<dbReference type="InterPro" id="IPR023765">
    <property type="entry name" value="SBP_5_CS"/>
</dbReference>
<protein>
    <submittedName>
        <fullName evidence="7">Peptide ABC transporter substrate-binding protein</fullName>
    </submittedName>
</protein>
<feature type="chain" id="PRO_5045230115" evidence="5">
    <location>
        <begin position="23"/>
        <end position="557"/>
    </location>
</feature>
<dbReference type="PANTHER" id="PTHR30290:SF10">
    <property type="entry name" value="PERIPLASMIC OLIGOPEPTIDE-BINDING PROTEIN-RELATED"/>
    <property type="match status" value="1"/>
</dbReference>
<evidence type="ECO:0000259" key="6">
    <source>
        <dbReference type="Pfam" id="PF00496"/>
    </source>
</evidence>
<dbReference type="SUPFAM" id="SSF53850">
    <property type="entry name" value="Periplasmic binding protein-like II"/>
    <property type="match status" value="1"/>
</dbReference>
<dbReference type="InterPro" id="IPR039424">
    <property type="entry name" value="SBP_5"/>
</dbReference>
<evidence type="ECO:0000256" key="5">
    <source>
        <dbReference type="SAM" id="SignalP"/>
    </source>
</evidence>
<evidence type="ECO:0000256" key="1">
    <source>
        <dbReference type="ARBA" id="ARBA00004193"/>
    </source>
</evidence>
<proteinExistence type="inferred from homology"/>
<dbReference type="Gene3D" id="3.10.105.10">
    <property type="entry name" value="Dipeptide-binding Protein, Domain 3"/>
    <property type="match status" value="1"/>
</dbReference>
<dbReference type="PROSITE" id="PS51257">
    <property type="entry name" value="PROKAR_LIPOPROTEIN"/>
    <property type="match status" value="1"/>
</dbReference>
<evidence type="ECO:0000256" key="3">
    <source>
        <dbReference type="ARBA" id="ARBA00022448"/>
    </source>
</evidence>
<evidence type="ECO:0000256" key="4">
    <source>
        <dbReference type="ARBA" id="ARBA00022729"/>
    </source>
</evidence>
<sequence>MEKSKKLVFMTLLIALALIVSACSSGSKDSSDKKGEGSKDKKEFNMIEVAEIPTGDPALATDAASFIVLGQTMEGLYALDKNDKPVPALSDGKPKVSKDGKEYTFKIKKDAKWSNGDPVTAKDFVFAWRRAVDPATGAEYAYMFSDVVKNADKIMNSKAKPEELGVEATDDNTLKVTLEHPVPYLDSLLAFGTYLPMNQKFFEQTKGKYGTNSDNMIANGPFVLKDWNGSGLTWSYVKNDKYYDKDKVNLNKVNVQVAKTPNTAVNLYNTGKADRTAALSAEYAKQYQNNKEASTFEESSSWYLKFNMKRDGKETPLANKNIRKALAMAFDKKAYVDTVLSNGSITSDGLVPRGLANGPKSGKDFREESGNLMSYDVKQAQEYWKKGLKELGVKELTLDYLSDDTETAKKTGEFFQNQLETNLKGLKLKLSNVPFKVRIDKTQKQDYDISMAGWGADYLDPMTYLDLYVTDGGNNQASYSNKKYDQLIEDAKVKYANDSEKRWEKLLEAEKLLIQEDTAIAPIYQRGHLVLIKPSVKNFEEHLFGPDYTLKNVKIEK</sequence>
<feature type="signal peptide" evidence="5">
    <location>
        <begin position="1"/>
        <end position="22"/>
    </location>
</feature>
<reference evidence="7" key="1">
    <citation type="submission" date="2023-06" db="EMBL/GenBank/DDBJ databases">
        <title>A Treasure from Seagulls: Isolation and Description of Aciduricobacillus qingdaonensis gen. nov., sp. nov., a Rare Obligately Uric Acid-utilizing Member in the Family Bacillaceae.</title>
        <authorList>
            <person name="Liu W."/>
            <person name="Wang B."/>
        </authorList>
    </citation>
    <scope>NUCLEOTIDE SEQUENCE</scope>
    <source>
        <strain evidence="7">44XB</strain>
    </source>
</reference>
<dbReference type="EMBL" id="CP129113">
    <property type="protein sequence ID" value="WLV24268.1"/>
    <property type="molecule type" value="Genomic_DNA"/>
</dbReference>
<dbReference type="Proteomes" id="UP001180087">
    <property type="component" value="Chromosome"/>
</dbReference>
<comment type="subcellular location">
    <subcellularLocation>
        <location evidence="1">Cell membrane</location>
        <topology evidence="1">Lipid-anchor</topology>
    </subcellularLocation>
</comment>
<dbReference type="PIRSF" id="PIRSF002741">
    <property type="entry name" value="MppA"/>
    <property type="match status" value="1"/>
</dbReference>
<name>A0ABY9KTW9_9BACI</name>
<keyword evidence="3" id="KW-0813">Transport</keyword>
<dbReference type="PROSITE" id="PS01040">
    <property type="entry name" value="SBP_BACTERIAL_5"/>
    <property type="match status" value="1"/>
</dbReference>
<evidence type="ECO:0000313" key="8">
    <source>
        <dbReference type="Proteomes" id="UP001180087"/>
    </source>
</evidence>
<comment type="similarity">
    <text evidence="2">Belongs to the bacterial solute-binding protein 5 family.</text>
</comment>